<dbReference type="Proteomes" id="UP000011885">
    <property type="component" value="Unassembled WGS sequence"/>
</dbReference>
<reference evidence="1 2" key="1">
    <citation type="journal article" date="2013" name="Mar. Genomics">
        <title>Expression of sulfatases in Rhodopirellula baltica and the diversity of sulfatases in the genus Rhodopirellula.</title>
        <authorList>
            <person name="Wegner C.E."/>
            <person name="Richter-Heitmann T."/>
            <person name="Klindworth A."/>
            <person name="Klockow C."/>
            <person name="Richter M."/>
            <person name="Achstetter T."/>
            <person name="Glockner F.O."/>
            <person name="Harder J."/>
        </authorList>
    </citation>
    <scope>NUCLEOTIDE SEQUENCE [LARGE SCALE GENOMIC DNA]</scope>
    <source>
        <strain evidence="1 2">SM41</strain>
    </source>
</reference>
<proteinExistence type="predicted"/>
<protein>
    <submittedName>
        <fullName evidence="1">Uncharacterized protein</fullName>
    </submittedName>
</protein>
<evidence type="ECO:0000313" key="2">
    <source>
        <dbReference type="Proteomes" id="UP000011885"/>
    </source>
</evidence>
<comment type="caution">
    <text evidence="1">The sequence shown here is derived from an EMBL/GenBank/DDBJ whole genome shotgun (WGS) entry which is preliminary data.</text>
</comment>
<organism evidence="1 2">
    <name type="scientific">Rhodopirellula sallentina SM41</name>
    <dbReference type="NCBI Taxonomy" id="1263870"/>
    <lineage>
        <taxon>Bacteria</taxon>
        <taxon>Pseudomonadati</taxon>
        <taxon>Planctomycetota</taxon>
        <taxon>Planctomycetia</taxon>
        <taxon>Pirellulales</taxon>
        <taxon>Pirellulaceae</taxon>
        <taxon>Rhodopirellula</taxon>
    </lineage>
</organism>
<dbReference type="PATRIC" id="fig|1263870.3.peg.5826"/>
<dbReference type="EMBL" id="ANOH01000384">
    <property type="protein sequence ID" value="EMI53088.1"/>
    <property type="molecule type" value="Genomic_DNA"/>
</dbReference>
<sequence>MAYGIDLGHSIEQQVRSRMTLTSADLKGIQIKSPGSAKLTKPLLQQSGMSLSWWPDHLRSPEFDVPRERLKNAVIKINQFAGDDTIEFEALKELRLASAALSQAYMSQYPPSRKKTLSTAETMQYIRTEDFLARLFQTIQRMRDTGKVERMGTSQPFDIDRHGADAAKLATWMLQNGVSFGKPVPGNEAAYSRLFTKFADLYGLVGG</sequence>
<name>M5UAR3_9BACT</name>
<accession>M5UAR3</accession>
<evidence type="ECO:0000313" key="1">
    <source>
        <dbReference type="EMBL" id="EMI53088.1"/>
    </source>
</evidence>
<dbReference type="AlphaFoldDB" id="M5UAR3"/>
<keyword evidence="2" id="KW-1185">Reference proteome</keyword>
<gene>
    <name evidence="1" type="ORF">RSSM_05499</name>
</gene>